<keyword evidence="3" id="KW-1185">Reference proteome</keyword>
<evidence type="ECO:0000256" key="1">
    <source>
        <dbReference type="SAM" id="MobiDB-lite"/>
    </source>
</evidence>
<dbReference type="Proteomes" id="UP000801492">
    <property type="component" value="Unassembled WGS sequence"/>
</dbReference>
<name>A0A8K0CU02_IGNLU</name>
<evidence type="ECO:0000313" key="3">
    <source>
        <dbReference type="Proteomes" id="UP000801492"/>
    </source>
</evidence>
<organism evidence="2 3">
    <name type="scientific">Ignelater luminosus</name>
    <name type="common">Cucubano</name>
    <name type="synonym">Pyrophorus luminosus</name>
    <dbReference type="NCBI Taxonomy" id="2038154"/>
    <lineage>
        <taxon>Eukaryota</taxon>
        <taxon>Metazoa</taxon>
        <taxon>Ecdysozoa</taxon>
        <taxon>Arthropoda</taxon>
        <taxon>Hexapoda</taxon>
        <taxon>Insecta</taxon>
        <taxon>Pterygota</taxon>
        <taxon>Neoptera</taxon>
        <taxon>Endopterygota</taxon>
        <taxon>Coleoptera</taxon>
        <taxon>Polyphaga</taxon>
        <taxon>Elateriformia</taxon>
        <taxon>Elateroidea</taxon>
        <taxon>Elateridae</taxon>
        <taxon>Agrypninae</taxon>
        <taxon>Pyrophorini</taxon>
        <taxon>Ignelater</taxon>
    </lineage>
</organism>
<evidence type="ECO:0000313" key="2">
    <source>
        <dbReference type="EMBL" id="KAF2893589.1"/>
    </source>
</evidence>
<proteinExistence type="predicted"/>
<protein>
    <recommendedName>
        <fullName evidence="4">DDE-1 domain-containing protein</fullName>
    </recommendedName>
</protein>
<feature type="region of interest" description="Disordered" evidence="1">
    <location>
        <begin position="227"/>
        <end position="265"/>
    </location>
</feature>
<reference evidence="2" key="1">
    <citation type="submission" date="2019-08" db="EMBL/GenBank/DDBJ databases">
        <title>The genome of the North American firefly Photinus pyralis.</title>
        <authorList>
            <consortium name="Photinus pyralis genome working group"/>
            <person name="Fallon T.R."/>
            <person name="Sander Lower S.E."/>
            <person name="Weng J.-K."/>
        </authorList>
    </citation>
    <scope>NUCLEOTIDE SEQUENCE</scope>
    <source>
        <strain evidence="2">TRF0915ILg1</strain>
        <tissue evidence="2">Whole body</tissue>
    </source>
</reference>
<accession>A0A8K0CU02</accession>
<dbReference type="AlphaFoldDB" id="A0A8K0CU02"/>
<dbReference type="EMBL" id="VTPC01007864">
    <property type="protein sequence ID" value="KAF2893589.1"/>
    <property type="molecule type" value="Genomic_DNA"/>
</dbReference>
<sequence>MSYLGDELRAAVMAVLKERMSERETVRNTRIPWSRSRRTENLDLVDFRPQNEHLRIFTSDEKRLLCDYIKTSVNIHYGSIKVAAWRLAYQFAIANNKQTNVAAFLNNFATIKRRFKFDSQDIHILDETGQLAHTLPKVLDQSSKKQVSQIISAERNASNVPRFMIYDIAGIVVTDRPFVPFAADTEINLVDTFAHNVSITPSEPSKSTSDFYVFPTNVIPALSVSHQYTDQGRDRESHQPATRTKKKQKGQLMSPKESSSDSDTKVVYEQSLVFE</sequence>
<evidence type="ECO:0008006" key="4">
    <source>
        <dbReference type="Google" id="ProtNLM"/>
    </source>
</evidence>
<gene>
    <name evidence="2" type="ORF">ILUMI_12585</name>
</gene>
<comment type="caution">
    <text evidence="2">The sequence shown here is derived from an EMBL/GenBank/DDBJ whole genome shotgun (WGS) entry which is preliminary data.</text>
</comment>